<organism evidence="2 3">
    <name type="scientific">Clavibacter michiganensis subsp. insidiosus</name>
    <dbReference type="NCBI Taxonomy" id="33014"/>
    <lineage>
        <taxon>Bacteria</taxon>
        <taxon>Bacillati</taxon>
        <taxon>Actinomycetota</taxon>
        <taxon>Actinomycetes</taxon>
        <taxon>Micrococcales</taxon>
        <taxon>Microbacteriaceae</taxon>
        <taxon>Clavibacter</taxon>
    </lineage>
</organism>
<accession>A0A399RUH2</accession>
<dbReference type="EMBL" id="QWEA01000310">
    <property type="protein sequence ID" value="RIJ34521.1"/>
    <property type="molecule type" value="Genomic_DNA"/>
</dbReference>
<evidence type="ECO:0000313" key="3">
    <source>
        <dbReference type="Proteomes" id="UP000266634"/>
    </source>
</evidence>
<proteinExistence type="predicted"/>
<name>A0A399RUH2_9MICO</name>
<protein>
    <submittedName>
        <fullName evidence="2">SOS response-associated peptidase</fullName>
    </submittedName>
</protein>
<gene>
    <name evidence="2" type="ORF">DZF93_08885</name>
</gene>
<evidence type="ECO:0000313" key="2">
    <source>
        <dbReference type="EMBL" id="RIJ34521.1"/>
    </source>
</evidence>
<dbReference type="Proteomes" id="UP000266634">
    <property type="component" value="Unassembled WGS sequence"/>
</dbReference>
<dbReference type="AlphaFoldDB" id="A0A399RUH2"/>
<comment type="caution">
    <text evidence="2">The sequence shown here is derived from an EMBL/GenBank/DDBJ whole genome shotgun (WGS) entry which is preliminary data.</text>
</comment>
<reference evidence="2 3" key="1">
    <citation type="submission" date="2018-08" db="EMBL/GenBank/DDBJ databases">
        <title>Genome Sequence of Clavibacter michiganensis Subspecies type strains, and the Atypical Peach-Colored Strains Isolated from Tomato.</title>
        <authorList>
            <person name="Osdaghi E."/>
            <person name="Portier P."/>
            <person name="Briand M."/>
            <person name="Jacques M.-A."/>
        </authorList>
    </citation>
    <scope>NUCLEOTIDE SEQUENCE [LARGE SCALE GENOMIC DNA]</scope>
    <source>
        <strain evidence="2 3">CFBP 6488</strain>
    </source>
</reference>
<feature type="non-terminal residue" evidence="2">
    <location>
        <position position="1"/>
    </location>
</feature>
<feature type="region of interest" description="Disordered" evidence="1">
    <location>
        <begin position="1"/>
        <end position="29"/>
    </location>
</feature>
<evidence type="ECO:0000256" key="1">
    <source>
        <dbReference type="SAM" id="MobiDB-lite"/>
    </source>
</evidence>
<sequence>RVNSVRNDGPDLVAPVDDAPADGGQPTLL</sequence>
<feature type="compositionally biased region" description="Low complexity" evidence="1">
    <location>
        <begin position="10"/>
        <end position="29"/>
    </location>
</feature>